<dbReference type="PANTHER" id="PTHR13285:SF18">
    <property type="entry name" value="PROTEIN-CYSTEINE N-PALMITOYLTRANSFERASE RASP"/>
    <property type="match status" value="1"/>
</dbReference>
<feature type="transmembrane region" description="Helical" evidence="8">
    <location>
        <begin position="358"/>
        <end position="377"/>
    </location>
</feature>
<feature type="transmembrane region" description="Helical" evidence="8">
    <location>
        <begin position="184"/>
        <end position="207"/>
    </location>
</feature>
<dbReference type="PANTHER" id="PTHR13285">
    <property type="entry name" value="ACYLTRANSFERASE"/>
    <property type="match status" value="1"/>
</dbReference>
<feature type="transmembrane region" description="Helical" evidence="8">
    <location>
        <begin position="144"/>
        <end position="164"/>
    </location>
</feature>
<dbReference type="InterPro" id="IPR024194">
    <property type="entry name" value="Ac/AlaTfrase_AlgI/DltB"/>
</dbReference>
<keyword evidence="10" id="KW-1185">Reference proteome</keyword>
<feature type="transmembrane region" description="Helical" evidence="8">
    <location>
        <begin position="110"/>
        <end position="132"/>
    </location>
</feature>
<dbReference type="AlphaFoldDB" id="A0A3G1KPY0"/>
<accession>A0A3G1KPY0</accession>
<evidence type="ECO:0000256" key="3">
    <source>
        <dbReference type="ARBA" id="ARBA00022475"/>
    </source>
</evidence>
<dbReference type="PIRSF" id="PIRSF500217">
    <property type="entry name" value="AlgI"/>
    <property type="match status" value="1"/>
</dbReference>
<dbReference type="InterPro" id="IPR028362">
    <property type="entry name" value="AlgI"/>
</dbReference>
<feature type="transmembrane region" description="Helical" evidence="8">
    <location>
        <begin position="317"/>
        <end position="338"/>
    </location>
</feature>
<feature type="transmembrane region" description="Helical" evidence="8">
    <location>
        <begin position="443"/>
        <end position="466"/>
    </location>
</feature>
<dbReference type="RefSeq" id="WP_148133721.1">
    <property type="nucleotide sequence ID" value="NZ_CP017634.1"/>
</dbReference>
<evidence type="ECO:0000256" key="4">
    <source>
        <dbReference type="ARBA" id="ARBA00022692"/>
    </source>
</evidence>
<sequence length="468" mass="53435">MLFQTPEFFFLLLLSSLFYWAFPKGRVYILGVASAVFYGWAGTGYLILFAVMSVCTYLCSVYLYRTGRRIFLWLGLLINLGNLVFFKYALFLLREITGLTGLVLVPPGSILGQLVLPIGISFYTFQLVAYLVDVSRGEIVPPSLVRFWVFISFFAQLVAGPIMRGKDFLPQVARLEKVRFQAGLVKWGIFFIALGLFKKVVVADHIAPAVDWFFARPRYVSGLQAWLGAYLFGFQIYLDFSGYSDIALGLGKLFGLELTRNFATPYFSRNPSEFWRRWHITLSGWVRDYIYIPLGGSRKGPARRNINLFLAMTVCGFWHGAAWTFLIWGAFHGLVLVIYHQVKSRWSFAFLSEQARHLLSVFLTWQIVTLGWVFFRAPSLPKAFTYIGHMFLGFGLNDLLSNKKSLLLVALLGIFHWGEDRFLSNPAPVVAQWAKVPAFCRGLVYFFIFGLILAGLPNGLQQFIYFRF</sequence>
<dbReference type="GO" id="GO:0005886">
    <property type="term" value="C:plasma membrane"/>
    <property type="evidence" value="ECO:0007669"/>
    <property type="project" value="UniProtKB-SubCell"/>
</dbReference>
<evidence type="ECO:0000256" key="1">
    <source>
        <dbReference type="ARBA" id="ARBA00004651"/>
    </source>
</evidence>
<evidence type="ECO:0000256" key="5">
    <source>
        <dbReference type="ARBA" id="ARBA00022989"/>
    </source>
</evidence>
<feature type="transmembrane region" description="Helical" evidence="8">
    <location>
        <begin position="70"/>
        <end position="90"/>
    </location>
</feature>
<evidence type="ECO:0000256" key="2">
    <source>
        <dbReference type="ARBA" id="ARBA00010323"/>
    </source>
</evidence>
<evidence type="ECO:0000313" key="9">
    <source>
        <dbReference type="EMBL" id="ATW24522.1"/>
    </source>
</evidence>
<keyword evidence="6 7" id="KW-0472">Membrane</keyword>
<dbReference type="GO" id="GO:0016746">
    <property type="term" value="F:acyltransferase activity"/>
    <property type="evidence" value="ECO:0007669"/>
    <property type="project" value="UniProtKB-KW"/>
</dbReference>
<organism evidence="9 10">
    <name type="scientific">Formimonas warabiya</name>
    <dbReference type="NCBI Taxonomy" id="1761012"/>
    <lineage>
        <taxon>Bacteria</taxon>
        <taxon>Bacillati</taxon>
        <taxon>Bacillota</taxon>
        <taxon>Clostridia</taxon>
        <taxon>Eubacteriales</taxon>
        <taxon>Peptococcaceae</taxon>
        <taxon>Candidatus Formimonas</taxon>
    </lineage>
</organism>
<evidence type="ECO:0000256" key="7">
    <source>
        <dbReference type="PIRNR" id="PIRNR016636"/>
    </source>
</evidence>
<proteinExistence type="inferred from homology"/>
<comment type="subcellular location">
    <subcellularLocation>
        <location evidence="1">Cell membrane</location>
        <topology evidence="1">Multi-pass membrane protein</topology>
    </subcellularLocation>
</comment>
<dbReference type="Pfam" id="PF03062">
    <property type="entry name" value="MBOAT"/>
    <property type="match status" value="1"/>
</dbReference>
<keyword evidence="4 8" id="KW-0812">Transmembrane</keyword>
<evidence type="ECO:0000313" key="10">
    <source>
        <dbReference type="Proteomes" id="UP000323521"/>
    </source>
</evidence>
<reference evidence="9 10" key="1">
    <citation type="submission" date="2016-10" db="EMBL/GenBank/DDBJ databases">
        <title>Complete Genome Sequence of Peptococcaceae strain DCMF.</title>
        <authorList>
            <person name="Edwards R.J."/>
            <person name="Holland S.I."/>
            <person name="Deshpande N.P."/>
            <person name="Wong Y.K."/>
            <person name="Ertan H."/>
            <person name="Manefield M."/>
            <person name="Russell T.L."/>
            <person name="Lee M.J."/>
        </authorList>
    </citation>
    <scope>NUCLEOTIDE SEQUENCE [LARGE SCALE GENOMIC DNA]</scope>
    <source>
        <strain evidence="9 10">DCMF</strain>
    </source>
</reference>
<keyword evidence="5 8" id="KW-1133">Transmembrane helix</keyword>
<evidence type="ECO:0008006" key="11">
    <source>
        <dbReference type="Google" id="ProtNLM"/>
    </source>
</evidence>
<name>A0A3G1KPY0_FORW1</name>
<dbReference type="PIRSF" id="PIRSF016636">
    <property type="entry name" value="AlgI_DltB"/>
    <property type="match status" value="1"/>
</dbReference>
<dbReference type="InterPro" id="IPR004299">
    <property type="entry name" value="MBOAT_fam"/>
</dbReference>
<evidence type="ECO:0000256" key="6">
    <source>
        <dbReference type="ARBA" id="ARBA00023136"/>
    </source>
</evidence>
<protein>
    <recommendedName>
        <fullName evidence="11">MBOAT family protein</fullName>
    </recommendedName>
</protein>
<dbReference type="KEGG" id="fwa:DCMF_06770"/>
<dbReference type="EMBL" id="CP017634">
    <property type="protein sequence ID" value="ATW24522.1"/>
    <property type="molecule type" value="Genomic_DNA"/>
</dbReference>
<dbReference type="GO" id="GO:0042121">
    <property type="term" value="P:alginic acid biosynthetic process"/>
    <property type="evidence" value="ECO:0007669"/>
    <property type="project" value="InterPro"/>
</dbReference>
<keyword evidence="3 7" id="KW-1003">Cell membrane</keyword>
<dbReference type="Proteomes" id="UP000323521">
    <property type="component" value="Chromosome"/>
</dbReference>
<dbReference type="OrthoDB" id="9805788at2"/>
<keyword evidence="7" id="KW-0012">Acyltransferase</keyword>
<evidence type="ECO:0000256" key="8">
    <source>
        <dbReference type="SAM" id="Phobius"/>
    </source>
</evidence>
<keyword evidence="7" id="KW-0808">Transferase</keyword>
<comment type="similarity">
    <text evidence="2 7">Belongs to the membrane-bound acyltransferase family.</text>
</comment>
<dbReference type="InterPro" id="IPR051085">
    <property type="entry name" value="MB_O-acyltransferase"/>
</dbReference>
<gene>
    <name evidence="9" type="ORF">DCMF_06770</name>
</gene>